<protein>
    <recommendedName>
        <fullName evidence="8">Ribonuclease R</fullName>
        <shortName evidence="8">RNase R</shortName>
        <ecNumber evidence="8">3.1.13.1</ecNumber>
    </recommendedName>
</protein>
<dbReference type="SMART" id="SM00316">
    <property type="entry name" value="S1"/>
    <property type="match status" value="1"/>
</dbReference>
<feature type="domain" description="S1 motif" evidence="10">
    <location>
        <begin position="565"/>
        <end position="647"/>
    </location>
</feature>
<dbReference type="InterPro" id="IPR001900">
    <property type="entry name" value="RNase_II/R"/>
</dbReference>
<name>A0A8J2U6T6_9BACT</name>
<keyword evidence="6 8" id="KW-0269">Exonuclease</keyword>
<dbReference type="HAMAP" id="MF_01895">
    <property type="entry name" value="RNase_R"/>
    <property type="match status" value="1"/>
</dbReference>
<evidence type="ECO:0000256" key="3">
    <source>
        <dbReference type="ARBA" id="ARBA00022490"/>
    </source>
</evidence>
<dbReference type="EMBL" id="BMJC01000001">
    <property type="protein sequence ID" value="GGA82654.1"/>
    <property type="molecule type" value="Genomic_DNA"/>
</dbReference>
<comment type="caution">
    <text evidence="11">The sequence shown here is derived from an EMBL/GenBank/DDBJ whole genome shotgun (WGS) entry which is preliminary data.</text>
</comment>
<proteinExistence type="inferred from homology"/>
<evidence type="ECO:0000256" key="5">
    <source>
        <dbReference type="ARBA" id="ARBA00022801"/>
    </source>
</evidence>
<dbReference type="GO" id="GO:0003723">
    <property type="term" value="F:RNA binding"/>
    <property type="evidence" value="ECO:0007669"/>
    <property type="project" value="UniProtKB-UniRule"/>
</dbReference>
<dbReference type="InterPro" id="IPR012340">
    <property type="entry name" value="NA-bd_OB-fold"/>
</dbReference>
<accession>A0A8J2U6T6</accession>
<dbReference type="Pfam" id="PF08206">
    <property type="entry name" value="OB_RNB"/>
    <property type="match status" value="1"/>
</dbReference>
<comment type="function">
    <text evidence="8">3'-5' exoribonuclease that releases 5'-nucleoside monophosphates and is involved in maturation of structured RNAs.</text>
</comment>
<dbReference type="InterPro" id="IPR011129">
    <property type="entry name" value="CSD"/>
</dbReference>
<dbReference type="InterPro" id="IPR040476">
    <property type="entry name" value="CSD2"/>
</dbReference>
<dbReference type="InterPro" id="IPR011805">
    <property type="entry name" value="RNase_R"/>
</dbReference>
<gene>
    <name evidence="8 11" type="primary">rnr</name>
    <name evidence="11" type="ORF">GCM10011511_02050</name>
</gene>
<dbReference type="Gene3D" id="2.40.50.140">
    <property type="entry name" value="Nucleic acid-binding proteins"/>
    <property type="match status" value="3"/>
</dbReference>
<evidence type="ECO:0000256" key="9">
    <source>
        <dbReference type="SAM" id="MobiDB-lite"/>
    </source>
</evidence>
<reference evidence="11" key="2">
    <citation type="submission" date="2020-09" db="EMBL/GenBank/DDBJ databases">
        <authorList>
            <person name="Sun Q."/>
            <person name="Zhou Y."/>
        </authorList>
    </citation>
    <scope>NUCLEOTIDE SEQUENCE</scope>
    <source>
        <strain evidence="11">CGMCC 1.15448</strain>
    </source>
</reference>
<comment type="catalytic activity">
    <reaction evidence="1 8">
        <text>Exonucleolytic cleavage in the 3'- to 5'-direction to yield nucleoside 5'-phosphates.</text>
        <dbReference type="EC" id="3.1.13.1"/>
    </reaction>
</comment>
<sequence length="697" mass="79130">MKNKKKSKKKAVADTAHLYEGRLDVTRSGMGFVIIEGRDQDILVRPADFHTALHGDTVRVRVVSAGGRSGRAQGEVTEVVERKQLEFLGRIEISQSFAFFIADSDKPMPDIYVPLSKLNGATNNDKVIVKIVEWEKNKKPQGEVVQVMDKSDENDQAMKELLLENGFPIFFPENVLEESERLPDLIPGAEIAKRRDMRSVLTFTIDPVDAKDFDDAISIRHLDKGELEIGIHIADVSYYVEPETALDKEAYTRATSVYLPDRVNPMLPERISNELCSLRPHEDKLTFSAIFRMTPKGDVKASWLGRTVIHSDHRFTYEEVQEIIDQQTGLYQPEIGLLNDIAQRLRKHRFRKGAINFSSAEVRFKLDEKGKPIGIVVKESKESHQLVEEFMLLANRNVAEAVGKIKVNKKPLPFPYRVHDTPDKEKLLPFVEFAKKYGHVFDIQSPQAIARSFNQMLQDVQGRPEQHVLEQLGIRTMAKAIYTTENIGHYGLGFEHYCHFTSPIRRYPDVLVHRVLQEVLDGKIEPDKKMEAKCKQSSERERAAMESERAAGKYKQVEYMQNFLGDEFEGVISGVASFGFWVETVEHKCEGLVSINSLLEYDDFRHIESDYALVGRRSGRQFRMGDKVTIKVVAANLTKRQLDYEWVITSAEKEAVRGGLEIAAGDGQEGHAAKRKTARRKPGAGKPATKHGRKKKK</sequence>
<evidence type="ECO:0000259" key="10">
    <source>
        <dbReference type="PROSITE" id="PS50126"/>
    </source>
</evidence>
<evidence type="ECO:0000256" key="2">
    <source>
        <dbReference type="ARBA" id="ARBA00004496"/>
    </source>
</evidence>
<dbReference type="PANTHER" id="PTHR23355:SF9">
    <property type="entry name" value="DIS3-LIKE EXONUCLEASE 2"/>
    <property type="match status" value="1"/>
</dbReference>
<keyword evidence="7 8" id="KW-0694">RNA-binding</keyword>
<feature type="region of interest" description="Disordered" evidence="9">
    <location>
        <begin position="662"/>
        <end position="697"/>
    </location>
</feature>
<dbReference type="SMART" id="SM00357">
    <property type="entry name" value="CSP"/>
    <property type="match status" value="2"/>
</dbReference>
<dbReference type="PROSITE" id="PS50126">
    <property type="entry name" value="S1"/>
    <property type="match status" value="1"/>
</dbReference>
<dbReference type="SMART" id="SM00955">
    <property type="entry name" value="RNB"/>
    <property type="match status" value="1"/>
</dbReference>
<organism evidence="11 12">
    <name type="scientific">Puia dinghuensis</name>
    <dbReference type="NCBI Taxonomy" id="1792502"/>
    <lineage>
        <taxon>Bacteria</taxon>
        <taxon>Pseudomonadati</taxon>
        <taxon>Bacteroidota</taxon>
        <taxon>Chitinophagia</taxon>
        <taxon>Chitinophagales</taxon>
        <taxon>Chitinophagaceae</taxon>
        <taxon>Puia</taxon>
    </lineage>
</organism>
<evidence type="ECO:0000256" key="6">
    <source>
        <dbReference type="ARBA" id="ARBA00022839"/>
    </source>
</evidence>
<dbReference type="InterPro" id="IPR050180">
    <property type="entry name" value="RNR_Ribonuclease"/>
</dbReference>
<comment type="subcellular location">
    <subcellularLocation>
        <location evidence="2 8">Cytoplasm</location>
    </subcellularLocation>
</comment>
<dbReference type="GO" id="GO:0005829">
    <property type="term" value="C:cytosol"/>
    <property type="evidence" value="ECO:0007669"/>
    <property type="project" value="UniProtKB-ARBA"/>
</dbReference>
<evidence type="ECO:0000256" key="8">
    <source>
        <dbReference type="HAMAP-Rule" id="MF_01895"/>
    </source>
</evidence>
<dbReference type="EC" id="3.1.13.1" evidence="8"/>
<dbReference type="PANTHER" id="PTHR23355">
    <property type="entry name" value="RIBONUCLEASE"/>
    <property type="match status" value="1"/>
</dbReference>
<dbReference type="Pfam" id="PF00773">
    <property type="entry name" value="RNB"/>
    <property type="match status" value="1"/>
</dbReference>
<evidence type="ECO:0000256" key="7">
    <source>
        <dbReference type="ARBA" id="ARBA00022884"/>
    </source>
</evidence>
<dbReference type="NCBIfam" id="TIGR02063">
    <property type="entry name" value="RNase_R"/>
    <property type="match status" value="1"/>
</dbReference>
<keyword evidence="4 8" id="KW-0540">Nuclease</keyword>
<keyword evidence="5 8" id="KW-0378">Hydrolase</keyword>
<evidence type="ECO:0000256" key="1">
    <source>
        <dbReference type="ARBA" id="ARBA00001849"/>
    </source>
</evidence>
<dbReference type="RefSeq" id="WP_188927629.1">
    <property type="nucleotide sequence ID" value="NZ_BMJC01000001.1"/>
</dbReference>
<dbReference type="InterPro" id="IPR013223">
    <property type="entry name" value="RNase_B_OB_dom"/>
</dbReference>
<comment type="similarity">
    <text evidence="8">Belongs to the RNR ribonuclease family. RNase R subfamily.</text>
</comment>
<dbReference type="GO" id="GO:0008859">
    <property type="term" value="F:exoribonuclease II activity"/>
    <property type="evidence" value="ECO:0007669"/>
    <property type="project" value="UniProtKB-UniRule"/>
</dbReference>
<dbReference type="AlphaFoldDB" id="A0A8J2U6T6"/>
<evidence type="ECO:0000313" key="12">
    <source>
        <dbReference type="Proteomes" id="UP000607559"/>
    </source>
</evidence>
<dbReference type="CDD" id="cd04471">
    <property type="entry name" value="S1_RNase_R"/>
    <property type="match status" value="1"/>
</dbReference>
<evidence type="ECO:0000313" key="11">
    <source>
        <dbReference type="EMBL" id="GGA82654.1"/>
    </source>
</evidence>
<dbReference type="InterPro" id="IPR003029">
    <property type="entry name" value="S1_domain"/>
</dbReference>
<keyword evidence="3 8" id="KW-0963">Cytoplasm</keyword>
<dbReference type="InterPro" id="IPR004476">
    <property type="entry name" value="RNase_II/RNase_R"/>
</dbReference>
<dbReference type="NCBIfam" id="TIGR00358">
    <property type="entry name" value="3_prime_RNase"/>
    <property type="match status" value="1"/>
</dbReference>
<dbReference type="SUPFAM" id="SSF50249">
    <property type="entry name" value="Nucleic acid-binding proteins"/>
    <property type="match status" value="4"/>
</dbReference>
<dbReference type="Proteomes" id="UP000607559">
    <property type="component" value="Unassembled WGS sequence"/>
</dbReference>
<feature type="compositionally biased region" description="Basic residues" evidence="9">
    <location>
        <begin position="673"/>
        <end position="697"/>
    </location>
</feature>
<evidence type="ECO:0000256" key="4">
    <source>
        <dbReference type="ARBA" id="ARBA00022722"/>
    </source>
</evidence>
<keyword evidence="12" id="KW-1185">Reference proteome</keyword>
<dbReference type="GO" id="GO:0006402">
    <property type="term" value="P:mRNA catabolic process"/>
    <property type="evidence" value="ECO:0007669"/>
    <property type="project" value="TreeGrafter"/>
</dbReference>
<reference evidence="11" key="1">
    <citation type="journal article" date="2014" name="Int. J. Syst. Evol. Microbiol.">
        <title>Complete genome sequence of Corynebacterium casei LMG S-19264T (=DSM 44701T), isolated from a smear-ripened cheese.</title>
        <authorList>
            <consortium name="US DOE Joint Genome Institute (JGI-PGF)"/>
            <person name="Walter F."/>
            <person name="Albersmeier A."/>
            <person name="Kalinowski J."/>
            <person name="Ruckert C."/>
        </authorList>
    </citation>
    <scope>NUCLEOTIDE SEQUENCE</scope>
    <source>
        <strain evidence="11">CGMCC 1.15448</strain>
    </source>
</reference>
<dbReference type="Pfam" id="PF17876">
    <property type="entry name" value="CSD2"/>
    <property type="match status" value="1"/>
</dbReference>